<dbReference type="GO" id="GO:0004803">
    <property type="term" value="F:transposase activity"/>
    <property type="evidence" value="ECO:0007669"/>
    <property type="project" value="UniProtKB-UniRule"/>
</dbReference>
<dbReference type="PANTHER" id="PTHR33217">
    <property type="entry name" value="TRANSPOSASE FOR INSERTION SEQUENCE ELEMENT IS1081"/>
    <property type="match status" value="1"/>
</dbReference>
<comment type="caution">
    <text evidence="8">The sequence shown here is derived from an EMBL/GenBank/DDBJ whole genome shotgun (WGS) entry which is preliminary data.</text>
</comment>
<keyword evidence="4 6" id="KW-0238">DNA-binding</keyword>
<proteinExistence type="inferred from homology"/>
<keyword evidence="9" id="KW-1185">Reference proteome</keyword>
<evidence type="ECO:0000256" key="6">
    <source>
        <dbReference type="RuleBase" id="RU365089"/>
    </source>
</evidence>
<dbReference type="InterPro" id="IPR001207">
    <property type="entry name" value="Transposase_mutator"/>
</dbReference>
<dbReference type="Pfam" id="PF00872">
    <property type="entry name" value="Transposase_mut"/>
    <property type="match status" value="1"/>
</dbReference>
<protein>
    <recommendedName>
        <fullName evidence="6">Mutator family transposase</fullName>
    </recommendedName>
</protein>
<organism evidence="8 9">
    <name type="scientific">Candidatus Acidiferrum panamense</name>
    <dbReference type="NCBI Taxonomy" id="2741543"/>
    <lineage>
        <taxon>Bacteria</taxon>
        <taxon>Pseudomonadati</taxon>
        <taxon>Acidobacteriota</taxon>
        <taxon>Terriglobia</taxon>
        <taxon>Candidatus Acidiferrales</taxon>
        <taxon>Candidatus Acidiferrum</taxon>
    </lineage>
</organism>
<gene>
    <name evidence="8" type="ORF">HRJ53_13590</name>
</gene>
<dbReference type="Proteomes" id="UP000567293">
    <property type="component" value="Unassembled WGS sequence"/>
</dbReference>
<keyword evidence="6" id="KW-0814">Transposable element</keyword>
<keyword evidence="3 6" id="KW-0815">Transposition</keyword>
<evidence type="ECO:0000313" key="9">
    <source>
        <dbReference type="Proteomes" id="UP000567293"/>
    </source>
</evidence>
<evidence type="ECO:0000256" key="5">
    <source>
        <dbReference type="ARBA" id="ARBA00023172"/>
    </source>
</evidence>
<evidence type="ECO:0000313" key="8">
    <source>
        <dbReference type="EMBL" id="MBA0086026.1"/>
    </source>
</evidence>
<reference evidence="8" key="1">
    <citation type="submission" date="2020-06" db="EMBL/GenBank/DDBJ databases">
        <title>Legume-microbial interactions unlock mineral nutrients during tropical forest succession.</title>
        <authorList>
            <person name="Epihov D.Z."/>
        </authorList>
    </citation>
    <scope>NUCLEOTIDE SEQUENCE [LARGE SCALE GENOMIC DNA]</scope>
    <source>
        <strain evidence="8">Pan2503</strain>
    </source>
</reference>
<keyword evidence="5 6" id="KW-0233">DNA recombination</keyword>
<dbReference type="EMBL" id="JACDQQ010001317">
    <property type="protein sequence ID" value="MBA0086026.1"/>
    <property type="molecule type" value="Genomic_DNA"/>
</dbReference>
<sequence>MYLFDDWFDPIEAAVRDRVRGFIQAMIEGELDEKLQRPRYGRRPKSLSSVDDGGIAVSGHRHGHRSRSLTGTFGRIALEVPRARLVGADGTTSEWKSKVLRAYQRRTLAADALIASAYLAGTNTRRVRRALKALFADGLGKDVVSRVWRKVRSDWEAWNARSLAEEPIARLILDGTVVRVRLDRKATSISLLVVIGVRTDGQKVLLAAKSMGGESTEAWRAVLDDLIQRGLRRPEFLIVDGAAGLEKALAAVWDGVPVQRCTVHKHRNLLAHAPERLHDEVTADYTDMIYAATPEEIEQRRKAFIRKWRLRHRPIADCLEEAGDRLFTFTRLPPSQWRSARTTNAIERLHEEFKRRIKTQTVLPSAETAAMLFWALLASGQINMRKVDGWQTLATKPIDQPIDLAA</sequence>
<comment type="similarity">
    <text evidence="2 6">Belongs to the transposase mutator family.</text>
</comment>
<accession>A0A7V8SXM0</accession>
<dbReference type="GO" id="GO:0006313">
    <property type="term" value="P:DNA transposition"/>
    <property type="evidence" value="ECO:0007669"/>
    <property type="project" value="UniProtKB-UniRule"/>
</dbReference>
<name>A0A7V8SXM0_9BACT</name>
<evidence type="ECO:0000256" key="3">
    <source>
        <dbReference type="ARBA" id="ARBA00022578"/>
    </source>
</evidence>
<evidence type="ECO:0000256" key="4">
    <source>
        <dbReference type="ARBA" id="ARBA00023125"/>
    </source>
</evidence>
<dbReference type="PANTHER" id="PTHR33217:SF7">
    <property type="entry name" value="TRANSPOSASE FOR INSERTION SEQUENCE ELEMENT IS1081"/>
    <property type="match status" value="1"/>
</dbReference>
<evidence type="ECO:0000256" key="7">
    <source>
        <dbReference type="SAM" id="MobiDB-lite"/>
    </source>
</evidence>
<comment type="function">
    <text evidence="1 6">Required for the transposition of the insertion element.</text>
</comment>
<dbReference type="AlphaFoldDB" id="A0A7V8SXM0"/>
<dbReference type="GO" id="GO:0003677">
    <property type="term" value="F:DNA binding"/>
    <property type="evidence" value="ECO:0007669"/>
    <property type="project" value="UniProtKB-UniRule"/>
</dbReference>
<evidence type="ECO:0000256" key="1">
    <source>
        <dbReference type="ARBA" id="ARBA00002190"/>
    </source>
</evidence>
<evidence type="ECO:0000256" key="2">
    <source>
        <dbReference type="ARBA" id="ARBA00010961"/>
    </source>
</evidence>
<dbReference type="NCBIfam" id="NF033543">
    <property type="entry name" value="transpos_IS256"/>
    <property type="match status" value="1"/>
</dbReference>
<feature type="region of interest" description="Disordered" evidence="7">
    <location>
        <begin position="41"/>
        <end position="66"/>
    </location>
</feature>